<dbReference type="Pfam" id="PF00096">
    <property type="entry name" value="zf-C2H2"/>
    <property type="match status" value="1"/>
</dbReference>
<reference evidence="12 13" key="2">
    <citation type="submission" date="2019-04" db="EMBL/GenBank/DDBJ databases">
        <title>The genome sequence of big-headed turtle.</title>
        <authorList>
            <person name="Gong S."/>
        </authorList>
    </citation>
    <scope>NUCLEOTIDE SEQUENCE [LARGE SCALE GENOMIC DNA]</scope>
    <source>
        <strain evidence="12">DO16091913</strain>
        <tissue evidence="12">Muscle</tissue>
    </source>
</reference>
<dbReference type="AlphaFoldDB" id="A0A4D9ENS5"/>
<dbReference type="InterPro" id="IPR036236">
    <property type="entry name" value="Znf_C2H2_sf"/>
</dbReference>
<dbReference type="PANTHER" id="PTHR15065:SF4">
    <property type="entry name" value="LD18634P"/>
    <property type="match status" value="1"/>
</dbReference>
<dbReference type="InterPro" id="IPR013087">
    <property type="entry name" value="Znf_C2H2_type"/>
</dbReference>
<dbReference type="GO" id="GO:0017053">
    <property type="term" value="C:transcription repressor complex"/>
    <property type="evidence" value="ECO:0007669"/>
    <property type="project" value="TreeGrafter"/>
</dbReference>
<dbReference type="GO" id="GO:0008270">
    <property type="term" value="F:zinc ion binding"/>
    <property type="evidence" value="ECO:0007669"/>
    <property type="project" value="UniProtKB-KW"/>
</dbReference>
<feature type="region of interest" description="Disordered" evidence="10">
    <location>
        <begin position="1"/>
        <end position="72"/>
    </location>
</feature>
<evidence type="ECO:0000256" key="10">
    <source>
        <dbReference type="SAM" id="MobiDB-lite"/>
    </source>
</evidence>
<keyword evidence="12" id="KW-0808">Transferase</keyword>
<evidence type="ECO:0000259" key="11">
    <source>
        <dbReference type="PROSITE" id="PS50157"/>
    </source>
</evidence>
<keyword evidence="3" id="KW-0677">Repeat</keyword>
<dbReference type="InterPro" id="IPR042972">
    <property type="entry name" value="INSM1/2"/>
</dbReference>
<accession>A0A4D9ENS5</accession>
<dbReference type="GO" id="GO:0000978">
    <property type="term" value="F:RNA polymerase II cis-regulatory region sequence-specific DNA binding"/>
    <property type="evidence" value="ECO:0007669"/>
    <property type="project" value="TreeGrafter"/>
</dbReference>
<keyword evidence="5" id="KW-0862">Zinc</keyword>
<organism evidence="12 13">
    <name type="scientific">Platysternon megacephalum</name>
    <name type="common">big-headed turtle</name>
    <dbReference type="NCBI Taxonomy" id="55544"/>
    <lineage>
        <taxon>Eukaryota</taxon>
        <taxon>Metazoa</taxon>
        <taxon>Chordata</taxon>
        <taxon>Craniata</taxon>
        <taxon>Vertebrata</taxon>
        <taxon>Euteleostomi</taxon>
        <taxon>Archelosauria</taxon>
        <taxon>Testudinata</taxon>
        <taxon>Testudines</taxon>
        <taxon>Cryptodira</taxon>
        <taxon>Durocryptodira</taxon>
        <taxon>Testudinoidea</taxon>
        <taxon>Platysternidae</taxon>
        <taxon>Platysternon</taxon>
    </lineage>
</organism>
<dbReference type="GO" id="GO:0005634">
    <property type="term" value="C:nucleus"/>
    <property type="evidence" value="ECO:0007669"/>
    <property type="project" value="UniProtKB-SubCell"/>
</dbReference>
<keyword evidence="6" id="KW-0805">Transcription regulation</keyword>
<dbReference type="GO" id="GO:0016301">
    <property type="term" value="F:kinase activity"/>
    <property type="evidence" value="ECO:0007669"/>
    <property type="project" value="UniProtKB-KW"/>
</dbReference>
<evidence type="ECO:0000256" key="9">
    <source>
        <dbReference type="PROSITE-ProRule" id="PRU00042"/>
    </source>
</evidence>
<feature type="compositionally biased region" description="Low complexity" evidence="10">
    <location>
        <begin position="59"/>
        <end position="72"/>
    </location>
</feature>
<evidence type="ECO:0000256" key="3">
    <source>
        <dbReference type="ARBA" id="ARBA00022737"/>
    </source>
</evidence>
<dbReference type="PROSITE" id="PS50157">
    <property type="entry name" value="ZINC_FINGER_C2H2_2"/>
    <property type="match status" value="2"/>
</dbReference>
<keyword evidence="7" id="KW-0804">Transcription</keyword>
<dbReference type="SMART" id="SM00355">
    <property type="entry name" value="ZnF_C2H2"/>
    <property type="match status" value="2"/>
</dbReference>
<keyword evidence="13" id="KW-1185">Reference proteome</keyword>
<comment type="subcellular location">
    <subcellularLocation>
        <location evidence="1">Nucleus</location>
    </subcellularLocation>
</comment>
<protein>
    <submittedName>
        <fullName evidence="12">Serine/threonine-protein kinase NIM1</fullName>
    </submittedName>
</protein>
<dbReference type="Pfam" id="PF13894">
    <property type="entry name" value="zf-C2H2_4"/>
    <property type="match status" value="1"/>
</dbReference>
<comment type="caution">
    <text evidence="12">The sequence shown here is derived from an EMBL/GenBank/DDBJ whole genome shotgun (WGS) entry which is preliminary data.</text>
</comment>
<dbReference type="STRING" id="55544.A0A4D9ENS5"/>
<evidence type="ECO:0000256" key="5">
    <source>
        <dbReference type="ARBA" id="ARBA00022833"/>
    </source>
</evidence>
<evidence type="ECO:0000256" key="7">
    <source>
        <dbReference type="ARBA" id="ARBA00023163"/>
    </source>
</evidence>
<dbReference type="GO" id="GO:0001227">
    <property type="term" value="F:DNA-binding transcription repressor activity, RNA polymerase II-specific"/>
    <property type="evidence" value="ECO:0007669"/>
    <property type="project" value="TreeGrafter"/>
</dbReference>
<dbReference type="PROSITE" id="PS00028">
    <property type="entry name" value="ZINC_FINGER_C2H2_1"/>
    <property type="match status" value="2"/>
</dbReference>
<feature type="domain" description="C2H2-type" evidence="11">
    <location>
        <begin position="107"/>
        <end position="134"/>
    </location>
</feature>
<keyword evidence="2" id="KW-0479">Metal-binding</keyword>
<gene>
    <name evidence="12" type="ORF">DR999_PMT04615</name>
</gene>
<dbReference type="SUPFAM" id="SSF57667">
    <property type="entry name" value="beta-beta-alpha zinc fingers"/>
    <property type="match status" value="2"/>
</dbReference>
<dbReference type="FunFam" id="3.30.160.60:FF:000065">
    <property type="entry name" value="B-cell CLL/lymphoma 6, member B"/>
    <property type="match status" value="1"/>
</dbReference>
<sequence length="248" mass="26173">MPRGFLVKRTHKAGPASYRIQSPSAEPLGATPWPLGCPPPLPPTQGSPAGASRTPASCPLPQNPLLPAASPSSSRRGAIVCQLCRQAYGDPPSLARHGCSGLARVEYRCPQCPKAFSCLANLASHRRWHKPRGQGAAKENQSPEPGTGPDSHQADFGCAHCSRRFRRRSDLHRHLQLHRAGPGLSQSQHLHGNRPPIPVCLPKEGALGLAVVSQPCPLGAVVSTSLSRGKGAGLALTTPTLCQLLLTL</sequence>
<dbReference type="Gene3D" id="3.30.160.60">
    <property type="entry name" value="Classic Zinc Finger"/>
    <property type="match status" value="1"/>
</dbReference>
<keyword evidence="12" id="KW-0418">Kinase</keyword>
<name>A0A4D9ENS5_9SAUR</name>
<evidence type="ECO:0000313" key="12">
    <source>
        <dbReference type="EMBL" id="TFK12169.1"/>
    </source>
</evidence>
<reference evidence="12 13" key="1">
    <citation type="submission" date="2019-04" db="EMBL/GenBank/DDBJ databases">
        <title>Draft genome of the big-headed turtle Platysternon megacephalum.</title>
        <authorList>
            <person name="Gong S."/>
        </authorList>
    </citation>
    <scope>NUCLEOTIDE SEQUENCE [LARGE SCALE GENOMIC DNA]</scope>
    <source>
        <strain evidence="12">DO16091913</strain>
        <tissue evidence="12">Muscle</tissue>
    </source>
</reference>
<evidence type="ECO:0000256" key="2">
    <source>
        <dbReference type="ARBA" id="ARBA00022723"/>
    </source>
</evidence>
<proteinExistence type="predicted"/>
<evidence type="ECO:0000256" key="4">
    <source>
        <dbReference type="ARBA" id="ARBA00022771"/>
    </source>
</evidence>
<feature type="compositionally biased region" description="Pro residues" evidence="10">
    <location>
        <begin position="35"/>
        <end position="45"/>
    </location>
</feature>
<feature type="compositionally biased region" description="Basic residues" evidence="10">
    <location>
        <begin position="1"/>
        <end position="12"/>
    </location>
</feature>
<dbReference type="Proteomes" id="UP000297703">
    <property type="component" value="Unassembled WGS sequence"/>
</dbReference>
<dbReference type="PANTHER" id="PTHR15065">
    <property type="entry name" value="INSULINOMA-ASSOCIATED 1"/>
    <property type="match status" value="1"/>
</dbReference>
<keyword evidence="4 9" id="KW-0863">Zinc-finger</keyword>
<evidence type="ECO:0000313" key="13">
    <source>
        <dbReference type="Proteomes" id="UP000297703"/>
    </source>
</evidence>
<dbReference type="OrthoDB" id="8953942at2759"/>
<evidence type="ECO:0000256" key="6">
    <source>
        <dbReference type="ARBA" id="ARBA00023015"/>
    </source>
</evidence>
<evidence type="ECO:0000256" key="1">
    <source>
        <dbReference type="ARBA" id="ARBA00004123"/>
    </source>
</evidence>
<dbReference type="GO" id="GO:0010564">
    <property type="term" value="P:regulation of cell cycle process"/>
    <property type="evidence" value="ECO:0007669"/>
    <property type="project" value="TreeGrafter"/>
</dbReference>
<feature type="domain" description="C2H2-type" evidence="11">
    <location>
        <begin position="156"/>
        <end position="178"/>
    </location>
</feature>
<evidence type="ECO:0000256" key="8">
    <source>
        <dbReference type="ARBA" id="ARBA00023242"/>
    </source>
</evidence>
<dbReference type="EMBL" id="QXTE01000025">
    <property type="protein sequence ID" value="TFK12169.1"/>
    <property type="molecule type" value="Genomic_DNA"/>
</dbReference>
<dbReference type="GO" id="GO:0030182">
    <property type="term" value="P:neuron differentiation"/>
    <property type="evidence" value="ECO:0007669"/>
    <property type="project" value="TreeGrafter"/>
</dbReference>
<feature type="region of interest" description="Disordered" evidence="10">
    <location>
        <begin position="129"/>
        <end position="154"/>
    </location>
</feature>
<keyword evidence="8" id="KW-0539">Nucleus</keyword>